<evidence type="ECO:0000256" key="10">
    <source>
        <dbReference type="PIRSR" id="PIRSR000094-3"/>
    </source>
</evidence>
<keyword evidence="3 8" id="KW-0444">Lipid biosynthesis</keyword>
<dbReference type="Proteomes" id="UP000198623">
    <property type="component" value="Unassembled WGS sequence"/>
</dbReference>
<dbReference type="PIRSF" id="PIRSF000094">
    <property type="entry name" value="Enoyl-ACP_rdct"/>
    <property type="match status" value="1"/>
</dbReference>
<comment type="pathway">
    <text evidence="1">Lipid metabolism; fatty acid biosynthesis.</text>
</comment>
<evidence type="ECO:0000256" key="1">
    <source>
        <dbReference type="ARBA" id="ARBA00005194"/>
    </source>
</evidence>
<dbReference type="GO" id="GO:0006633">
    <property type="term" value="P:fatty acid biosynthetic process"/>
    <property type="evidence" value="ECO:0007669"/>
    <property type="project" value="UniProtKB-UniPathway"/>
</dbReference>
<feature type="binding site" evidence="10">
    <location>
        <begin position="67"/>
        <end position="68"/>
    </location>
    <ligand>
        <name>NAD(+)</name>
        <dbReference type="ChEBI" id="CHEBI:57540"/>
    </ligand>
</feature>
<dbReference type="InterPro" id="IPR036291">
    <property type="entry name" value="NAD(P)-bd_dom_sf"/>
</dbReference>
<evidence type="ECO:0000256" key="4">
    <source>
        <dbReference type="ARBA" id="ARBA00022832"/>
    </source>
</evidence>
<dbReference type="SUPFAM" id="SSF51735">
    <property type="entry name" value="NAD(P)-binding Rossmann-fold domains"/>
    <property type="match status" value="1"/>
</dbReference>
<evidence type="ECO:0000256" key="2">
    <source>
        <dbReference type="ARBA" id="ARBA00009233"/>
    </source>
</evidence>
<dbReference type="EMBL" id="FOOU01000016">
    <property type="protein sequence ID" value="SFG85608.1"/>
    <property type="molecule type" value="Genomic_DNA"/>
</dbReference>
<feature type="binding site" evidence="10">
    <location>
        <begin position="22"/>
        <end position="23"/>
    </location>
    <ligand>
        <name>NAD(+)</name>
        <dbReference type="ChEBI" id="CHEBI:57540"/>
    </ligand>
</feature>
<dbReference type="RefSeq" id="WP_090729968.1">
    <property type="nucleotide sequence ID" value="NZ_FOOU01000016.1"/>
</dbReference>
<evidence type="ECO:0000256" key="5">
    <source>
        <dbReference type="ARBA" id="ARBA00023002"/>
    </source>
</evidence>
<evidence type="ECO:0000313" key="12">
    <source>
        <dbReference type="Proteomes" id="UP000198623"/>
    </source>
</evidence>
<dbReference type="InterPro" id="IPR002347">
    <property type="entry name" value="SDR_fam"/>
</dbReference>
<accession>A0A1I2V8G0</accession>
<reference evidence="12" key="1">
    <citation type="submission" date="2016-10" db="EMBL/GenBank/DDBJ databases">
        <authorList>
            <person name="Varghese N."/>
            <person name="Submissions S."/>
        </authorList>
    </citation>
    <scope>NUCLEOTIDE SEQUENCE [LARGE SCALE GENOMIC DNA]</scope>
    <source>
        <strain evidence="12">CGMCC 1.10971</strain>
    </source>
</reference>
<name>A0A1I2V8G0_9GAMM</name>
<dbReference type="EC" id="1.3.1.9" evidence="8"/>
<dbReference type="InterPro" id="IPR014358">
    <property type="entry name" value="Enoyl-ACP_Rdtase_NADH"/>
</dbReference>
<organism evidence="11 12">
    <name type="scientific">Neptunomonas qingdaonensis</name>
    <dbReference type="NCBI Taxonomy" id="1045558"/>
    <lineage>
        <taxon>Bacteria</taxon>
        <taxon>Pseudomonadati</taxon>
        <taxon>Pseudomonadota</taxon>
        <taxon>Gammaproteobacteria</taxon>
        <taxon>Oceanospirillales</taxon>
        <taxon>Oceanospirillaceae</taxon>
        <taxon>Neptunomonas</taxon>
    </lineage>
</organism>
<dbReference type="OrthoDB" id="9803628at2"/>
<evidence type="ECO:0000256" key="9">
    <source>
        <dbReference type="PIRSR" id="PIRSR000094-1"/>
    </source>
</evidence>
<evidence type="ECO:0000256" key="3">
    <source>
        <dbReference type="ARBA" id="ARBA00022516"/>
    </source>
</evidence>
<dbReference type="STRING" id="1045558.SAMN05216175_1163"/>
<feature type="binding site" evidence="10">
    <location>
        <position position="16"/>
    </location>
    <ligand>
        <name>NAD(+)</name>
        <dbReference type="ChEBI" id="CHEBI:57540"/>
    </ligand>
</feature>
<dbReference type="PRINTS" id="PR00081">
    <property type="entry name" value="GDHRDH"/>
</dbReference>
<feature type="binding site" evidence="10">
    <location>
        <position position="95"/>
    </location>
    <ligand>
        <name>NAD(+)</name>
        <dbReference type="ChEBI" id="CHEBI:57540"/>
    </ligand>
</feature>
<keyword evidence="12" id="KW-1185">Reference proteome</keyword>
<feature type="binding site" evidence="10">
    <location>
        <position position="166"/>
    </location>
    <ligand>
        <name>NAD(+)</name>
        <dbReference type="ChEBI" id="CHEBI:57540"/>
    </ligand>
</feature>
<keyword evidence="5 8" id="KW-0560">Oxidoreductase</keyword>
<dbReference type="AlphaFoldDB" id="A0A1I2V8G0"/>
<sequence>MSIPFSLEGKRGVILGIANRHSIAYGCAEVLSGLGAELCITYLNEKSKPFVAPLAEKLSTTLFLPCDVSKAGELESVFDEAQKQWGTIDFVVHSIAWSPLDELHGRLVDSSSEGFAMAMDISCHSFIRTARLAEPLMKENGGALITMTYYGSEKVVDHYGMMGPVKAALESSVRYMASELGEYGIRVHSVSPGPMPTRAGSGIADFDGLMNDAVSRSPLHRLGSPEDVGRLTAFLISDWASSQTGSQLFVDAGHNIMA</sequence>
<dbReference type="Pfam" id="PF13561">
    <property type="entry name" value="adh_short_C2"/>
    <property type="match status" value="1"/>
</dbReference>
<feature type="active site" description="Proton acceptor" evidence="9">
    <location>
        <position position="159"/>
    </location>
</feature>
<dbReference type="PANTHER" id="PTHR43159">
    <property type="entry name" value="ENOYL-[ACYL-CARRIER-PROTEIN] REDUCTASE"/>
    <property type="match status" value="1"/>
</dbReference>
<evidence type="ECO:0000256" key="8">
    <source>
        <dbReference type="PIRNR" id="PIRNR000094"/>
    </source>
</evidence>
<dbReference type="UniPathway" id="UPA00094"/>
<dbReference type="Gene3D" id="3.40.50.720">
    <property type="entry name" value="NAD(P)-binding Rossmann-like Domain"/>
    <property type="match status" value="1"/>
</dbReference>
<keyword evidence="4" id="KW-0276">Fatty acid metabolism</keyword>
<comment type="similarity">
    <text evidence="2 8">Belongs to the short-chain dehydrogenases/reductases (SDR) family. FabI subfamily.</text>
</comment>
<proteinExistence type="inferred from homology"/>
<protein>
    <recommendedName>
        <fullName evidence="8">Enoyl-[acyl-carrier-protein] reductase [NADH]</fullName>
        <ecNumber evidence="8">1.3.1.9</ecNumber>
    </recommendedName>
</protein>
<gene>
    <name evidence="11" type="ORF">SAMN05216175_1163</name>
</gene>
<keyword evidence="6" id="KW-0443">Lipid metabolism</keyword>
<dbReference type="CDD" id="cd05372">
    <property type="entry name" value="ENR_SDR"/>
    <property type="match status" value="1"/>
</dbReference>
<dbReference type="GO" id="GO:0004318">
    <property type="term" value="F:enoyl-[acyl-carrier-protein] reductase (NADH) activity"/>
    <property type="evidence" value="ECO:0007669"/>
    <property type="project" value="UniProtKB-EC"/>
</dbReference>
<evidence type="ECO:0000256" key="6">
    <source>
        <dbReference type="ARBA" id="ARBA00023098"/>
    </source>
</evidence>
<dbReference type="NCBIfam" id="NF005717">
    <property type="entry name" value="PRK07533.1"/>
    <property type="match status" value="1"/>
</dbReference>
<evidence type="ECO:0000256" key="7">
    <source>
        <dbReference type="ARBA" id="ARBA00023160"/>
    </source>
</evidence>
<evidence type="ECO:0000313" key="11">
    <source>
        <dbReference type="EMBL" id="SFG85608.1"/>
    </source>
</evidence>
<comment type="catalytic activity">
    <reaction evidence="8">
        <text>a 2,3-saturated acyl-[ACP] + NAD(+) = a (2E)-enoyl-[ACP] + NADH + H(+)</text>
        <dbReference type="Rhea" id="RHEA:10240"/>
        <dbReference type="Rhea" id="RHEA-COMP:9925"/>
        <dbReference type="Rhea" id="RHEA-COMP:9926"/>
        <dbReference type="ChEBI" id="CHEBI:15378"/>
        <dbReference type="ChEBI" id="CHEBI:57540"/>
        <dbReference type="ChEBI" id="CHEBI:57945"/>
        <dbReference type="ChEBI" id="CHEBI:78784"/>
        <dbReference type="ChEBI" id="CHEBI:78785"/>
        <dbReference type="EC" id="1.3.1.9"/>
    </reaction>
</comment>
<feature type="active site" description="Proton acceptor" evidence="9">
    <location>
        <position position="149"/>
    </location>
</feature>
<keyword evidence="7 8" id="KW-0275">Fatty acid biosynthesis</keyword>
<dbReference type="PANTHER" id="PTHR43159:SF2">
    <property type="entry name" value="ENOYL-[ACYL-CARRIER-PROTEIN] REDUCTASE [NADH], CHLOROPLASTIC"/>
    <property type="match status" value="1"/>
</dbReference>
<keyword evidence="8 10" id="KW-0520">NAD</keyword>